<keyword evidence="12" id="KW-0460">Magnesium</keyword>
<dbReference type="NCBIfam" id="TIGR00485">
    <property type="entry name" value="EF-Tu"/>
    <property type="match status" value="1"/>
</dbReference>
<dbReference type="Pfam" id="PF03144">
    <property type="entry name" value="GTP_EFTU_D2"/>
    <property type="match status" value="1"/>
</dbReference>
<evidence type="ECO:0000259" key="13">
    <source>
        <dbReference type="PROSITE" id="PS51722"/>
    </source>
</evidence>
<keyword evidence="15" id="KW-1185">Reference proteome</keyword>
<keyword evidence="5 12" id="KW-0378">Hydrolase</keyword>
<dbReference type="Gene3D" id="2.40.30.10">
    <property type="entry name" value="Translation factors"/>
    <property type="match status" value="2"/>
</dbReference>
<keyword evidence="3 12" id="KW-0547">Nucleotide-binding</keyword>
<sequence length="395" mass="43217">MAKEHFDRSKPHVNIGTIGHVDHGKTTLTAAITTVLAKKGLSEVKSFDSIDNAPEEKERGITINTAHVEYQTANRHYAHVDCPGHADYVKNMVTGAAQMDGAILVCAATDGPMPQTREHILLARQVNVPKIVVFLNKVDMVDDAEMLELVEMEVRELLDFYEFDGDNTPIIAGSALGGLNGEAEWEDKIMELMDAVDTWIPLPPRDVDKAFLMPVEDVFSITGRGTVATGRIETGIVKTGEEVQIIGLGAEGMKSVITGVEMFRKILDEGQAGDNVGLLLRGIDKTAIKRGMVICHPNTITPHTKIKAEVYVLKKEEGGRHTPFHNKYRPQFYIRTLDVTGEITLPEGVEMVMPGDNVTINVELITPVACDLGLRFAIREGGRTVGAGQITEIVE</sequence>
<keyword evidence="6 12" id="KW-0648">Protein biosynthesis</keyword>
<dbReference type="FunFam" id="3.40.50.300:FF:000003">
    <property type="entry name" value="Elongation factor Tu"/>
    <property type="match status" value="1"/>
</dbReference>
<comment type="subcellular location">
    <subcellularLocation>
        <location evidence="12">Cytoplasm</location>
    </subcellularLocation>
</comment>
<comment type="catalytic activity">
    <reaction evidence="12">
        <text>GTP + H2O = GDP + phosphate + H(+)</text>
        <dbReference type="Rhea" id="RHEA:19669"/>
        <dbReference type="ChEBI" id="CHEBI:15377"/>
        <dbReference type="ChEBI" id="CHEBI:15378"/>
        <dbReference type="ChEBI" id="CHEBI:37565"/>
        <dbReference type="ChEBI" id="CHEBI:43474"/>
        <dbReference type="ChEBI" id="CHEBI:58189"/>
        <dbReference type="EC" id="3.6.5.3"/>
    </reaction>
</comment>
<comment type="subunit">
    <text evidence="10">Monomer. Heterotetramer composed of two EF-Ts.EF-Tu dimer complexes.</text>
</comment>
<dbReference type="NCBIfam" id="NF000766">
    <property type="entry name" value="PRK00049.1"/>
    <property type="match status" value="1"/>
</dbReference>
<dbReference type="NCBIfam" id="TIGR00231">
    <property type="entry name" value="small_GTP"/>
    <property type="match status" value="1"/>
</dbReference>
<dbReference type="GO" id="GO:0005525">
    <property type="term" value="F:GTP binding"/>
    <property type="evidence" value="ECO:0007669"/>
    <property type="project" value="UniProtKB-UniRule"/>
</dbReference>
<dbReference type="PROSITE" id="PS00301">
    <property type="entry name" value="G_TR_1"/>
    <property type="match status" value="1"/>
</dbReference>
<dbReference type="InterPro" id="IPR005225">
    <property type="entry name" value="Small_GTP-bd"/>
</dbReference>
<dbReference type="GO" id="GO:0005829">
    <property type="term" value="C:cytosol"/>
    <property type="evidence" value="ECO:0007669"/>
    <property type="project" value="TreeGrafter"/>
</dbReference>
<dbReference type="EC" id="3.6.5.3" evidence="12"/>
<reference evidence="14 15" key="1">
    <citation type="submission" date="2018-05" db="EMBL/GenBank/DDBJ databases">
        <title>Marinifilum breve JC075T sp. nov., a marine bacterium isolated from Yongle Blue Hole in the South China Sea.</title>
        <authorList>
            <person name="Fu T."/>
        </authorList>
    </citation>
    <scope>NUCLEOTIDE SEQUENCE [LARGE SCALE GENOMIC DNA]</scope>
    <source>
        <strain evidence="14 15">JC075</strain>
    </source>
</reference>
<evidence type="ECO:0000256" key="5">
    <source>
        <dbReference type="ARBA" id="ARBA00022801"/>
    </source>
</evidence>
<dbReference type="InterPro" id="IPR000795">
    <property type="entry name" value="T_Tr_GTP-bd_dom"/>
</dbReference>
<dbReference type="SUPFAM" id="SSF52540">
    <property type="entry name" value="P-loop containing nucleoside triphosphate hydrolases"/>
    <property type="match status" value="1"/>
</dbReference>
<keyword evidence="7 12" id="KW-0342">GTP-binding</keyword>
<evidence type="ECO:0000256" key="12">
    <source>
        <dbReference type="HAMAP-Rule" id="MF_00118"/>
    </source>
</evidence>
<dbReference type="NCBIfam" id="NF009372">
    <property type="entry name" value="PRK12735.1"/>
    <property type="match status" value="1"/>
</dbReference>
<dbReference type="InterPro" id="IPR041709">
    <property type="entry name" value="EF-Tu_GTP-bd"/>
</dbReference>
<evidence type="ECO:0000256" key="10">
    <source>
        <dbReference type="ARBA" id="ARBA00063778"/>
    </source>
</evidence>
<dbReference type="Pfam" id="PF00009">
    <property type="entry name" value="GTP_EFTU"/>
    <property type="match status" value="1"/>
</dbReference>
<name>A0A2V3ZZ65_9BACT</name>
<evidence type="ECO:0000256" key="2">
    <source>
        <dbReference type="ARBA" id="ARBA00022490"/>
    </source>
</evidence>
<evidence type="ECO:0000313" key="14">
    <source>
        <dbReference type="EMBL" id="PXY01571.1"/>
    </source>
</evidence>
<dbReference type="NCBIfam" id="NF009373">
    <property type="entry name" value="PRK12736.1"/>
    <property type="match status" value="1"/>
</dbReference>
<dbReference type="RefSeq" id="WP_110360380.1">
    <property type="nucleotide sequence ID" value="NZ_QFLI01000003.1"/>
</dbReference>
<dbReference type="InterPro" id="IPR050055">
    <property type="entry name" value="EF-Tu_GTPase"/>
</dbReference>
<evidence type="ECO:0000256" key="4">
    <source>
        <dbReference type="ARBA" id="ARBA00022768"/>
    </source>
</evidence>
<feature type="binding site" evidence="12">
    <location>
        <begin position="19"/>
        <end position="26"/>
    </location>
    <ligand>
        <name>GTP</name>
        <dbReference type="ChEBI" id="CHEBI:37565"/>
    </ligand>
</feature>
<organism evidence="14 15">
    <name type="scientific">Marinifilum breve</name>
    <dbReference type="NCBI Taxonomy" id="2184082"/>
    <lineage>
        <taxon>Bacteria</taxon>
        <taxon>Pseudomonadati</taxon>
        <taxon>Bacteroidota</taxon>
        <taxon>Bacteroidia</taxon>
        <taxon>Marinilabiliales</taxon>
        <taxon>Marinifilaceae</taxon>
    </lineage>
</organism>
<dbReference type="CDD" id="cd03697">
    <property type="entry name" value="EFTU_II"/>
    <property type="match status" value="1"/>
</dbReference>
<evidence type="ECO:0000256" key="6">
    <source>
        <dbReference type="ARBA" id="ARBA00022917"/>
    </source>
</evidence>
<dbReference type="Gene3D" id="3.40.50.300">
    <property type="entry name" value="P-loop containing nucleotide triphosphate hydrolases"/>
    <property type="match status" value="1"/>
</dbReference>
<dbReference type="InterPro" id="IPR009001">
    <property type="entry name" value="Transl_elong_EF1A/Init_IF2_C"/>
</dbReference>
<dbReference type="PANTHER" id="PTHR43721:SF22">
    <property type="entry name" value="ELONGATION FACTOR TU, MITOCHONDRIAL"/>
    <property type="match status" value="1"/>
</dbReference>
<dbReference type="GO" id="GO:0000287">
    <property type="term" value="F:magnesium ion binding"/>
    <property type="evidence" value="ECO:0007669"/>
    <property type="project" value="UniProtKB-UniRule"/>
</dbReference>
<evidence type="ECO:0000256" key="1">
    <source>
        <dbReference type="ARBA" id="ARBA00007249"/>
    </source>
</evidence>
<dbReference type="SUPFAM" id="SSF50465">
    <property type="entry name" value="EF-Tu/eEF-1alpha/eIF2-gamma C-terminal domain"/>
    <property type="match status" value="1"/>
</dbReference>
<dbReference type="GO" id="GO:0003746">
    <property type="term" value="F:translation elongation factor activity"/>
    <property type="evidence" value="ECO:0007669"/>
    <property type="project" value="UniProtKB-UniRule"/>
</dbReference>
<proteinExistence type="inferred from homology"/>
<dbReference type="PROSITE" id="PS51722">
    <property type="entry name" value="G_TR_2"/>
    <property type="match status" value="1"/>
</dbReference>
<evidence type="ECO:0000256" key="11">
    <source>
        <dbReference type="ARBA" id="ARBA00064283"/>
    </source>
</evidence>
<feature type="binding site" evidence="12">
    <location>
        <begin position="136"/>
        <end position="139"/>
    </location>
    <ligand>
        <name>GTP</name>
        <dbReference type="ChEBI" id="CHEBI:37565"/>
    </ligand>
</feature>
<comment type="function">
    <text evidence="12">GTP hydrolase that promotes the GTP-dependent binding of aminoacyl-tRNA to the A-site of ribosomes during protein biosynthesis.</text>
</comment>
<dbReference type="EMBL" id="QFLI01000003">
    <property type="protein sequence ID" value="PXY01571.1"/>
    <property type="molecule type" value="Genomic_DNA"/>
</dbReference>
<protein>
    <recommendedName>
        <fullName evidence="8 12">Elongation factor Tu</fullName>
        <shortName evidence="12">EF-Tu</shortName>
        <ecNumber evidence="12">3.6.5.3</ecNumber>
    </recommendedName>
</protein>
<dbReference type="InterPro" id="IPR033720">
    <property type="entry name" value="EFTU_2"/>
</dbReference>
<feature type="binding site" evidence="12">
    <location>
        <position position="26"/>
    </location>
    <ligand>
        <name>Mg(2+)</name>
        <dbReference type="ChEBI" id="CHEBI:18420"/>
    </ligand>
</feature>
<feature type="binding site" evidence="12">
    <location>
        <begin position="81"/>
        <end position="85"/>
    </location>
    <ligand>
        <name>GTP</name>
        <dbReference type="ChEBI" id="CHEBI:37565"/>
    </ligand>
</feature>
<comment type="function">
    <text evidence="9">May play an important regulatory role in cell growth and in the bacterial response to nutrient deprivation.</text>
</comment>
<dbReference type="AlphaFoldDB" id="A0A2V3ZZ65"/>
<dbReference type="CDD" id="cd01884">
    <property type="entry name" value="EF_Tu"/>
    <property type="match status" value="1"/>
</dbReference>
<dbReference type="InterPro" id="IPR027417">
    <property type="entry name" value="P-loop_NTPase"/>
</dbReference>
<dbReference type="Proteomes" id="UP000248079">
    <property type="component" value="Unassembled WGS sequence"/>
</dbReference>
<dbReference type="InterPro" id="IPR004160">
    <property type="entry name" value="Transl_elong_EFTu/EF1A_C"/>
</dbReference>
<comment type="similarity">
    <text evidence="1 12">Belongs to the TRAFAC class translation factor GTPase superfamily. Classic translation factor GTPase family. EF-Tu/EF-1A subfamily.</text>
</comment>
<dbReference type="InterPro" id="IPR004161">
    <property type="entry name" value="EFTu-like_2"/>
</dbReference>
<dbReference type="SUPFAM" id="SSF50447">
    <property type="entry name" value="Translation proteins"/>
    <property type="match status" value="1"/>
</dbReference>
<dbReference type="PANTHER" id="PTHR43721">
    <property type="entry name" value="ELONGATION FACTOR TU-RELATED"/>
    <property type="match status" value="1"/>
</dbReference>
<dbReference type="Pfam" id="PF03143">
    <property type="entry name" value="GTP_EFTU_D3"/>
    <property type="match status" value="1"/>
</dbReference>
<feature type="domain" description="Tr-type G" evidence="13">
    <location>
        <begin position="10"/>
        <end position="205"/>
    </location>
</feature>
<dbReference type="PRINTS" id="PR00315">
    <property type="entry name" value="ELONGATNFCT"/>
</dbReference>
<evidence type="ECO:0000256" key="9">
    <source>
        <dbReference type="ARBA" id="ARBA00058140"/>
    </source>
</evidence>
<evidence type="ECO:0000256" key="3">
    <source>
        <dbReference type="ARBA" id="ARBA00022741"/>
    </source>
</evidence>
<accession>A0A2V3ZZ65</accession>
<keyword evidence="2 12" id="KW-0963">Cytoplasm</keyword>
<evidence type="ECO:0000256" key="8">
    <source>
        <dbReference type="ARBA" id="ARBA00029554"/>
    </source>
</evidence>
<evidence type="ECO:0000256" key="7">
    <source>
        <dbReference type="ARBA" id="ARBA00023134"/>
    </source>
</evidence>
<keyword evidence="12" id="KW-0479">Metal-binding</keyword>
<dbReference type="InterPro" id="IPR009000">
    <property type="entry name" value="Transl_B-barrel_sf"/>
</dbReference>
<gene>
    <name evidence="12 14" type="primary">tuf</name>
    <name evidence="14" type="ORF">DF185_08800</name>
</gene>
<dbReference type="OrthoDB" id="9804504at2"/>
<evidence type="ECO:0000313" key="15">
    <source>
        <dbReference type="Proteomes" id="UP000248079"/>
    </source>
</evidence>
<dbReference type="InterPro" id="IPR031157">
    <property type="entry name" value="G_TR_CS"/>
</dbReference>
<comment type="subunit">
    <text evidence="11">(Microbial infection) Upon infection by bacteriophage Qbeta, part of the viral RNA-dependent RNA polymerase complex, the other subunits are the viral replicase catalytic subunit (AC P14647), host ribosomal protein S1 and EF-Ts.</text>
</comment>
<dbReference type="FunFam" id="2.40.30.10:FF:000001">
    <property type="entry name" value="Elongation factor Tu"/>
    <property type="match status" value="1"/>
</dbReference>
<dbReference type="CDD" id="cd03707">
    <property type="entry name" value="EFTU_III"/>
    <property type="match status" value="1"/>
</dbReference>
<dbReference type="InterPro" id="IPR004541">
    <property type="entry name" value="Transl_elong_EFTu/EF1A_bac/org"/>
</dbReference>
<dbReference type="GO" id="GO:0003924">
    <property type="term" value="F:GTPase activity"/>
    <property type="evidence" value="ECO:0007669"/>
    <property type="project" value="UniProtKB-UniRule"/>
</dbReference>
<keyword evidence="4 12" id="KW-0251">Elongation factor</keyword>
<dbReference type="HAMAP" id="MF_00118_B">
    <property type="entry name" value="EF_Tu_B"/>
    <property type="match status" value="1"/>
</dbReference>
<comment type="caution">
    <text evidence="14">The sequence shown here is derived from an EMBL/GenBank/DDBJ whole genome shotgun (WGS) entry which is preliminary data.</text>
</comment>